<name>A0A9D2JXZ3_9LACT</name>
<dbReference type="EC" id="5.1.1.-" evidence="3"/>
<evidence type="ECO:0000313" key="3">
    <source>
        <dbReference type="EMBL" id="HIZ71765.1"/>
    </source>
</evidence>
<dbReference type="InterPro" id="IPR018187">
    <property type="entry name" value="Asp/Glu_racemase_AS_1"/>
</dbReference>
<dbReference type="Proteomes" id="UP000824106">
    <property type="component" value="Unassembled WGS sequence"/>
</dbReference>
<dbReference type="Gene3D" id="3.40.50.1860">
    <property type="match status" value="2"/>
</dbReference>
<dbReference type="AlphaFoldDB" id="A0A9D2JXZ3"/>
<dbReference type="InterPro" id="IPR004380">
    <property type="entry name" value="Asp_race"/>
</dbReference>
<reference evidence="3" key="1">
    <citation type="journal article" date="2021" name="PeerJ">
        <title>Extensive microbial diversity within the chicken gut microbiome revealed by metagenomics and culture.</title>
        <authorList>
            <person name="Gilroy R."/>
            <person name="Ravi A."/>
            <person name="Getino M."/>
            <person name="Pursley I."/>
            <person name="Horton D.L."/>
            <person name="Alikhan N.F."/>
            <person name="Baker D."/>
            <person name="Gharbi K."/>
            <person name="Hall N."/>
            <person name="Watson M."/>
            <person name="Adriaenssens E.M."/>
            <person name="Foster-Nyarko E."/>
            <person name="Jarju S."/>
            <person name="Secka A."/>
            <person name="Antonio M."/>
            <person name="Oren A."/>
            <person name="Chaudhuri R.R."/>
            <person name="La Ragione R."/>
            <person name="Hildebrand F."/>
            <person name="Pallen M.J."/>
        </authorList>
    </citation>
    <scope>NUCLEOTIDE SEQUENCE</scope>
    <source>
        <strain evidence="3">CHK169-4300</strain>
    </source>
</reference>
<accession>A0A9D2JXZ3</accession>
<dbReference type="GO" id="GO:0047661">
    <property type="term" value="F:amino-acid racemase activity"/>
    <property type="evidence" value="ECO:0007669"/>
    <property type="project" value="InterPro"/>
</dbReference>
<evidence type="ECO:0000256" key="2">
    <source>
        <dbReference type="ARBA" id="ARBA00023235"/>
    </source>
</evidence>
<sequence>MKKKLGVIGGMGPEATSYFFEELVAHTKAQKDQDHIDTIILNHATLPDRTHAILTGNVEELLEAFIQDAKLLEELGVANIAIPCNTSHFLYDATQKEVSIPIIHMVKETVRYALDQFENVQKIGILATNGTIQSGVYRKECEDLGVEAVVPSRKNQEEVMSLIYDDIKKGRPGDPLKFQKAYEDLMEAGSDVVILACTELSVFKKNHSIEKNCLDAMDILVKESIVRSDATYQ</sequence>
<dbReference type="NCBIfam" id="TIGR00035">
    <property type="entry name" value="asp_race"/>
    <property type="match status" value="1"/>
</dbReference>
<comment type="similarity">
    <text evidence="1">Belongs to the aspartate/glutamate racemases family.</text>
</comment>
<comment type="caution">
    <text evidence="3">The sequence shown here is derived from an EMBL/GenBank/DDBJ whole genome shotgun (WGS) entry which is preliminary data.</text>
</comment>
<dbReference type="PANTHER" id="PTHR21198:SF7">
    <property type="entry name" value="ASPARTATE-GLUTAMATE RACEMASE FAMILY"/>
    <property type="match status" value="1"/>
</dbReference>
<dbReference type="PROSITE" id="PS00923">
    <property type="entry name" value="ASP_GLU_RACEMASE_1"/>
    <property type="match status" value="1"/>
</dbReference>
<dbReference type="PANTHER" id="PTHR21198">
    <property type="entry name" value="GLUTAMATE RACEMASE"/>
    <property type="match status" value="1"/>
</dbReference>
<dbReference type="InterPro" id="IPR015942">
    <property type="entry name" value="Asp/Glu/hydantoin_racemase"/>
</dbReference>
<organism evidence="3 4">
    <name type="scientific">Candidatus Atopostipes pullistercoris</name>
    <dbReference type="NCBI Taxonomy" id="2838467"/>
    <lineage>
        <taxon>Bacteria</taxon>
        <taxon>Bacillati</taxon>
        <taxon>Bacillota</taxon>
        <taxon>Bacilli</taxon>
        <taxon>Lactobacillales</taxon>
        <taxon>Carnobacteriaceae</taxon>
        <taxon>Atopostipes</taxon>
    </lineage>
</organism>
<evidence type="ECO:0000313" key="4">
    <source>
        <dbReference type="Proteomes" id="UP000824106"/>
    </source>
</evidence>
<evidence type="ECO:0000256" key="1">
    <source>
        <dbReference type="ARBA" id="ARBA00007847"/>
    </source>
</evidence>
<reference evidence="3" key="2">
    <citation type="submission" date="2021-04" db="EMBL/GenBank/DDBJ databases">
        <authorList>
            <person name="Gilroy R."/>
        </authorList>
    </citation>
    <scope>NUCLEOTIDE SEQUENCE</scope>
    <source>
        <strain evidence="3">CHK169-4300</strain>
    </source>
</reference>
<gene>
    <name evidence="3" type="ORF">H9808_08405</name>
</gene>
<keyword evidence="2 3" id="KW-0413">Isomerase</keyword>
<proteinExistence type="inferred from homology"/>
<dbReference type="InterPro" id="IPR001920">
    <property type="entry name" value="Asp/Glu_race"/>
</dbReference>
<protein>
    <submittedName>
        <fullName evidence="3">Amino acid racemase</fullName>
        <ecNumber evidence="3">5.1.1.-</ecNumber>
    </submittedName>
</protein>
<dbReference type="Pfam" id="PF01177">
    <property type="entry name" value="Asp_Glu_race"/>
    <property type="match status" value="1"/>
</dbReference>
<dbReference type="SUPFAM" id="SSF53681">
    <property type="entry name" value="Aspartate/glutamate racemase"/>
    <property type="match status" value="2"/>
</dbReference>
<dbReference type="EMBL" id="DXAZ01000140">
    <property type="protein sequence ID" value="HIZ71765.1"/>
    <property type="molecule type" value="Genomic_DNA"/>
</dbReference>